<evidence type="ECO:0008006" key="2">
    <source>
        <dbReference type="Google" id="ProtNLM"/>
    </source>
</evidence>
<dbReference type="EMBL" id="LAZR01001862">
    <property type="protein sequence ID" value="KKN37910.1"/>
    <property type="molecule type" value="Genomic_DNA"/>
</dbReference>
<sequence>MMKYLILIICIIGAGALGYFGEGYLRPVKAAKSDSNATDKQNLLFNMPLGKFTMQIIQSRKVLHLVFDMDVYIMGAPAFQNLNGAEGRARLRDATVTAIAELAETDPSLAQPHDEETRQAELTSQIVRKLYVSFPAVRTARLNSFHANVTARE</sequence>
<reference evidence="1" key="1">
    <citation type="journal article" date="2015" name="Nature">
        <title>Complex archaea that bridge the gap between prokaryotes and eukaryotes.</title>
        <authorList>
            <person name="Spang A."/>
            <person name="Saw J.H."/>
            <person name="Jorgensen S.L."/>
            <person name="Zaremba-Niedzwiedzka K."/>
            <person name="Martijn J."/>
            <person name="Lind A.E."/>
            <person name="van Eijk R."/>
            <person name="Schleper C."/>
            <person name="Guy L."/>
            <person name="Ettema T.J."/>
        </authorList>
    </citation>
    <scope>NUCLEOTIDE SEQUENCE</scope>
</reference>
<comment type="caution">
    <text evidence="1">The sequence shown here is derived from an EMBL/GenBank/DDBJ whole genome shotgun (WGS) entry which is preliminary data.</text>
</comment>
<dbReference type="AlphaFoldDB" id="A0A0F9Q1X9"/>
<accession>A0A0F9Q1X9</accession>
<name>A0A0F9Q1X9_9ZZZZ</name>
<evidence type="ECO:0000313" key="1">
    <source>
        <dbReference type="EMBL" id="KKN37910.1"/>
    </source>
</evidence>
<gene>
    <name evidence="1" type="ORF">LCGC14_0758610</name>
</gene>
<protein>
    <recommendedName>
        <fullName evidence="2">Flagellar protein FliL</fullName>
    </recommendedName>
</protein>
<proteinExistence type="predicted"/>
<organism evidence="1">
    <name type="scientific">marine sediment metagenome</name>
    <dbReference type="NCBI Taxonomy" id="412755"/>
    <lineage>
        <taxon>unclassified sequences</taxon>
        <taxon>metagenomes</taxon>
        <taxon>ecological metagenomes</taxon>
    </lineage>
</organism>